<keyword evidence="3 4" id="KW-0472">Membrane</keyword>
<evidence type="ECO:0000256" key="5">
    <source>
        <dbReference type="SAM" id="SignalP"/>
    </source>
</evidence>
<evidence type="ECO:0000313" key="7">
    <source>
        <dbReference type="Proteomes" id="UP001162640"/>
    </source>
</evidence>
<dbReference type="Proteomes" id="UP001162640">
    <property type="component" value="Unassembled WGS sequence"/>
</dbReference>
<evidence type="ECO:0000256" key="1">
    <source>
        <dbReference type="ARBA" id="ARBA00004141"/>
    </source>
</evidence>
<feature type="signal peptide" evidence="5">
    <location>
        <begin position="1"/>
        <end position="30"/>
    </location>
</feature>
<dbReference type="GO" id="GO:0016020">
    <property type="term" value="C:membrane"/>
    <property type="evidence" value="ECO:0007669"/>
    <property type="project" value="UniProtKB-SubCell"/>
</dbReference>
<evidence type="ECO:0000256" key="2">
    <source>
        <dbReference type="ARBA" id="ARBA00022692"/>
    </source>
</evidence>
<evidence type="ECO:0000256" key="4">
    <source>
        <dbReference type="PROSITE-ProRule" id="PRU00282"/>
    </source>
</evidence>
<proteinExistence type="predicted"/>
<dbReference type="AlphaFoldDB" id="A0A9W7B056"/>
<organism evidence="6 7">
    <name type="scientific">Triparma laevis f. inornata</name>
    <dbReference type="NCBI Taxonomy" id="1714386"/>
    <lineage>
        <taxon>Eukaryota</taxon>
        <taxon>Sar</taxon>
        <taxon>Stramenopiles</taxon>
        <taxon>Ochrophyta</taxon>
        <taxon>Bolidophyceae</taxon>
        <taxon>Parmales</taxon>
        <taxon>Triparmaceae</taxon>
        <taxon>Triparma</taxon>
    </lineage>
</organism>
<evidence type="ECO:0000256" key="3">
    <source>
        <dbReference type="ARBA" id="ARBA00023136"/>
    </source>
</evidence>
<keyword evidence="5" id="KW-0732">Signal</keyword>
<reference evidence="7" key="1">
    <citation type="journal article" date="2023" name="Commun. Biol.">
        <title>Genome analysis of Parmales, the sister group of diatoms, reveals the evolutionary specialization of diatoms from phago-mixotrophs to photoautotrophs.</title>
        <authorList>
            <person name="Ban H."/>
            <person name="Sato S."/>
            <person name="Yoshikawa S."/>
            <person name="Yamada K."/>
            <person name="Nakamura Y."/>
            <person name="Ichinomiya M."/>
            <person name="Sato N."/>
            <person name="Blanc-Mathieu R."/>
            <person name="Endo H."/>
            <person name="Kuwata A."/>
            <person name="Ogata H."/>
        </authorList>
    </citation>
    <scope>NUCLEOTIDE SEQUENCE [LARGE SCALE GENOMIC DNA]</scope>
</reference>
<feature type="chain" id="PRO_5040718912" evidence="5">
    <location>
        <begin position="31"/>
        <end position="299"/>
    </location>
</feature>
<dbReference type="EMBL" id="BLQM01000269">
    <property type="protein sequence ID" value="GMH79696.1"/>
    <property type="molecule type" value="Genomic_DNA"/>
</dbReference>
<comment type="caution">
    <text evidence="6">The sequence shown here is derived from an EMBL/GenBank/DDBJ whole genome shotgun (WGS) entry which is preliminary data.</text>
</comment>
<feature type="repeat" description="Solcar" evidence="4">
    <location>
        <begin position="128"/>
        <end position="205"/>
    </location>
</feature>
<accession>A0A9W7B056</accession>
<keyword evidence="2 4" id="KW-0812">Transmembrane</keyword>
<protein>
    <submittedName>
        <fullName evidence="6">Uncharacterized protein</fullName>
    </submittedName>
</protein>
<dbReference type="PANTHER" id="PTHR47567">
    <property type="entry name" value="MITOCHONDRIAL SUBSTRATE/SOLUTE CARRIER"/>
    <property type="match status" value="1"/>
</dbReference>
<dbReference type="Gene3D" id="1.50.40.10">
    <property type="entry name" value="Mitochondrial carrier domain"/>
    <property type="match status" value="1"/>
</dbReference>
<dbReference type="SUPFAM" id="SSF103506">
    <property type="entry name" value="Mitochondrial carrier"/>
    <property type="match status" value="1"/>
</dbReference>
<comment type="subcellular location">
    <subcellularLocation>
        <location evidence="1">Membrane</location>
        <topology evidence="1">Multi-pass membrane protein</topology>
    </subcellularLocation>
</comment>
<dbReference type="InterPro" id="IPR018108">
    <property type="entry name" value="MCP_transmembrane"/>
</dbReference>
<evidence type="ECO:0000313" key="6">
    <source>
        <dbReference type="EMBL" id="GMH79696.1"/>
    </source>
</evidence>
<dbReference type="InterPro" id="IPR023395">
    <property type="entry name" value="MCP_dom_sf"/>
</dbReference>
<dbReference type="PANTHER" id="PTHR47567:SF1">
    <property type="entry name" value="NAD-DEPENDENT EPIMERASE_DEHYDRATASE DOMAIN-CONTAINING PROTEIN"/>
    <property type="match status" value="1"/>
</dbReference>
<name>A0A9W7B056_9STRA</name>
<gene>
    <name evidence="6" type="ORF">TL16_g08229</name>
</gene>
<dbReference type="PROSITE" id="PS50920">
    <property type="entry name" value="SOLCAR"/>
    <property type="match status" value="1"/>
</dbReference>
<sequence length="299" mass="32829">MVSTPTYTYQQEIVTALILLITLSPHPALASSFPLAPSLISKALTSSISAAKSSLFQVTLLMWTRTTMNHQYKYGGDFKTSLNTLYLDGGIKRLYSGLPFALIQVPLTRFCDVLSNELATTFILSSVPLPLRSFAGSCVASSFRFILTPVDTLKSTLQVNGKEGLNEILEDFNVERLYRGGVGNAAASLVGHYPFFLTYNFLTDLIPEGARSVEGEGLLTFLAYRAAVGVGASAASDCVSNVLRILKTVRQTTEEDLTYKEVRIYAPRTRENIATTNTARFARRSRSSTNCSRRKTGIY</sequence>